<keyword evidence="4" id="KW-0547">Nucleotide-binding</keyword>
<keyword evidence="7" id="KW-0030">Aminoacyl-tRNA synthetase</keyword>
<evidence type="ECO:0000313" key="10">
    <source>
        <dbReference type="EMBL" id="VVC03346.1"/>
    </source>
</evidence>
<dbReference type="GO" id="GO:0006421">
    <property type="term" value="P:asparaginyl-tRNA aminoacylation"/>
    <property type="evidence" value="ECO:0007669"/>
    <property type="project" value="UniProtKB-UniRule"/>
</dbReference>
<dbReference type="SUPFAM" id="SSF50249">
    <property type="entry name" value="Nucleic acid-binding proteins"/>
    <property type="match status" value="1"/>
</dbReference>
<dbReference type="NCBIfam" id="NF003037">
    <property type="entry name" value="PRK03932.1"/>
    <property type="match status" value="1"/>
</dbReference>
<dbReference type="EC" id="6.1.1.22" evidence="2 8"/>
<name>A0A5E4LU40_9ARCH</name>
<dbReference type="PROSITE" id="PS50862">
    <property type="entry name" value="AA_TRNA_LIGASE_II"/>
    <property type="match status" value="1"/>
</dbReference>
<sequence>MITDINTVFANKMDGKELTVRGWIYRHRVGSAGSMVFAVLRDSTGVLQATIKKDKVDEKSWTDASEAYVESSVVVSGTVKKDDRAPGGFELVVDKFETVCKGEPFPIAKDLSEEYLLDVRHLWIRSQKLTKILQIRSTVIQSIHDFFRGRGYTLFDPPILSPNACEGKMTLFEVQYFQDKMYLTQSWQLYAEAAIFALGKIYDVAPTFRAERSKTSRHLAEFWMAEMEAPWMELAEVTEVAKDEIKFIVEKVLEKHEEDLKFLGRDVSKLKTVVSKPFPTITYSEVLKILKEKEGMDIKWGEDLRTIEEEKVMTHFDTPVVVTNYPVEIMAFYKPEDKKNPKTALCFDMLAPEGYGEIVGGSQRSLDVEDMKKRLAKEEGNPDDYSWYFDLRKYGSVPHSGYGVGVERVVRWLCGSENIKDAIAFPRTMNRNKP</sequence>
<dbReference type="Gene3D" id="3.30.930.10">
    <property type="entry name" value="Bira Bifunctional Protein, Domain 2"/>
    <property type="match status" value="1"/>
</dbReference>
<evidence type="ECO:0000259" key="9">
    <source>
        <dbReference type="PROSITE" id="PS50862"/>
    </source>
</evidence>
<dbReference type="InterPro" id="IPR045864">
    <property type="entry name" value="aa-tRNA-synth_II/BPL/LPL"/>
</dbReference>
<keyword evidence="3 10" id="KW-0436">Ligase</keyword>
<comment type="similarity">
    <text evidence="1">Belongs to the class-II aminoacyl-tRNA synthetase family.</text>
</comment>
<dbReference type="EMBL" id="CABMJJ010000007">
    <property type="protein sequence ID" value="VVC03346.1"/>
    <property type="molecule type" value="Genomic_DNA"/>
</dbReference>
<gene>
    <name evidence="10" type="primary">asnS_2</name>
    <name evidence="10" type="ORF">LFW2832_00308</name>
</gene>
<evidence type="ECO:0000256" key="3">
    <source>
        <dbReference type="ARBA" id="ARBA00022598"/>
    </source>
</evidence>
<proteinExistence type="inferred from homology"/>
<accession>A0A5E4LU40</accession>
<organism evidence="10 11">
    <name type="scientific">Candidatus Bilamarchaeum dharawalense</name>
    <dbReference type="NCBI Taxonomy" id="2885759"/>
    <lineage>
        <taxon>Archaea</taxon>
        <taxon>Candidatus Micrarchaeota</taxon>
        <taxon>Candidatus Micrarchaeia</taxon>
        <taxon>Candidatus Anstonellales</taxon>
        <taxon>Candidatus Bilamarchaeaceae</taxon>
        <taxon>Candidatus Bilamarchaeum</taxon>
    </lineage>
</organism>
<evidence type="ECO:0000256" key="2">
    <source>
        <dbReference type="ARBA" id="ARBA00012816"/>
    </source>
</evidence>
<evidence type="ECO:0000256" key="1">
    <source>
        <dbReference type="ARBA" id="ARBA00008226"/>
    </source>
</evidence>
<dbReference type="GO" id="GO:0004816">
    <property type="term" value="F:asparagine-tRNA ligase activity"/>
    <property type="evidence" value="ECO:0007669"/>
    <property type="project" value="UniProtKB-UniRule"/>
</dbReference>
<feature type="domain" description="Aminoacyl-transfer RNA synthetases class-II family profile" evidence="9">
    <location>
        <begin position="133"/>
        <end position="426"/>
    </location>
</feature>
<protein>
    <recommendedName>
        <fullName evidence="2 8">Asparagine--tRNA ligase</fullName>
        <ecNumber evidence="2 8">6.1.1.22</ecNumber>
    </recommendedName>
</protein>
<dbReference type="InterPro" id="IPR012340">
    <property type="entry name" value="NA-bd_OB-fold"/>
</dbReference>
<dbReference type="InterPro" id="IPR006195">
    <property type="entry name" value="aa-tRNA-synth_II"/>
</dbReference>
<evidence type="ECO:0000256" key="7">
    <source>
        <dbReference type="ARBA" id="ARBA00023146"/>
    </source>
</evidence>
<dbReference type="InterPro" id="IPR004365">
    <property type="entry name" value="NA-bd_OB_tRNA"/>
</dbReference>
<dbReference type="NCBIfam" id="TIGR00457">
    <property type="entry name" value="asnS"/>
    <property type="match status" value="1"/>
</dbReference>
<dbReference type="PRINTS" id="PR01042">
    <property type="entry name" value="TRNASYNTHASP"/>
</dbReference>
<evidence type="ECO:0000256" key="6">
    <source>
        <dbReference type="ARBA" id="ARBA00022917"/>
    </source>
</evidence>
<keyword evidence="5" id="KW-0067">ATP-binding</keyword>
<dbReference type="AlphaFoldDB" id="A0A5E4LU40"/>
<dbReference type="Gene3D" id="2.40.50.140">
    <property type="entry name" value="Nucleic acid-binding proteins"/>
    <property type="match status" value="1"/>
</dbReference>
<keyword evidence="6" id="KW-0648">Protein biosynthesis</keyword>
<dbReference type="SUPFAM" id="SSF55681">
    <property type="entry name" value="Class II aaRS and biotin synthetases"/>
    <property type="match status" value="1"/>
</dbReference>
<dbReference type="Pfam" id="PF01336">
    <property type="entry name" value="tRNA_anti-codon"/>
    <property type="match status" value="1"/>
</dbReference>
<evidence type="ECO:0000256" key="4">
    <source>
        <dbReference type="ARBA" id="ARBA00022741"/>
    </source>
</evidence>
<evidence type="ECO:0000313" key="11">
    <source>
        <dbReference type="Proteomes" id="UP000789941"/>
    </source>
</evidence>
<dbReference type="GO" id="GO:0005524">
    <property type="term" value="F:ATP binding"/>
    <property type="evidence" value="ECO:0007669"/>
    <property type="project" value="UniProtKB-KW"/>
</dbReference>
<dbReference type="InterPro" id="IPR004522">
    <property type="entry name" value="Asn-tRNA-ligase"/>
</dbReference>
<dbReference type="Proteomes" id="UP000789941">
    <property type="component" value="Unassembled WGS sequence"/>
</dbReference>
<dbReference type="Pfam" id="PF00152">
    <property type="entry name" value="tRNA-synt_2"/>
    <property type="match status" value="1"/>
</dbReference>
<evidence type="ECO:0000256" key="5">
    <source>
        <dbReference type="ARBA" id="ARBA00022840"/>
    </source>
</evidence>
<dbReference type="PANTHER" id="PTHR22594">
    <property type="entry name" value="ASPARTYL/LYSYL-TRNA SYNTHETASE"/>
    <property type="match status" value="1"/>
</dbReference>
<evidence type="ECO:0000256" key="8">
    <source>
        <dbReference type="NCBIfam" id="TIGR00457"/>
    </source>
</evidence>
<dbReference type="InterPro" id="IPR002312">
    <property type="entry name" value="Asp/Asn-tRNA-synth_IIb"/>
</dbReference>
<dbReference type="InterPro" id="IPR004364">
    <property type="entry name" value="Aa-tRNA-synt_II"/>
</dbReference>
<reference evidence="10 11" key="1">
    <citation type="submission" date="2019-08" db="EMBL/GenBank/DDBJ databases">
        <authorList>
            <person name="Vazquez-Campos X."/>
        </authorList>
    </citation>
    <scope>NUCLEOTIDE SEQUENCE [LARGE SCALE GENOMIC DNA]</scope>
    <source>
        <strain evidence="10">LFW-283_2</strain>
    </source>
</reference>
<dbReference type="GO" id="GO:0003676">
    <property type="term" value="F:nucleic acid binding"/>
    <property type="evidence" value="ECO:0007669"/>
    <property type="project" value="InterPro"/>
</dbReference>
<comment type="caution">
    <text evidence="10">The sequence shown here is derived from an EMBL/GenBank/DDBJ whole genome shotgun (WGS) entry which is preliminary data.</text>
</comment>
<dbReference type="PANTHER" id="PTHR22594:SF34">
    <property type="entry name" value="ASPARAGINE--TRNA LIGASE, MITOCHONDRIAL-RELATED"/>
    <property type="match status" value="1"/>
</dbReference>